<protein>
    <recommendedName>
        <fullName evidence="1">Kazal-like domain-containing protein</fullName>
    </recommendedName>
</protein>
<dbReference type="PROSITE" id="PS00282">
    <property type="entry name" value="KAZAL_1"/>
    <property type="match status" value="1"/>
</dbReference>
<dbReference type="OrthoDB" id="328123at2759"/>
<name>A0A821MEF2_9NEOP</name>
<keyword evidence="3" id="KW-1185">Reference proteome</keyword>
<sequence length="112" mass="12891">MVLQRAWLKIRNTLHKSNFAKVTLLCISLTSGLWQESIGSRVLNEINNIKAGRMLRERNETSQEVKPRCVCSKIYDPVCASNNKSYYNICHMECENEPNTVFVVHQGNCIPY</sequence>
<dbReference type="SMART" id="SM00280">
    <property type="entry name" value="KAZAL"/>
    <property type="match status" value="1"/>
</dbReference>
<dbReference type="Pfam" id="PF00050">
    <property type="entry name" value="Kazal_1"/>
    <property type="match status" value="1"/>
</dbReference>
<accession>A0A821MEF2</accession>
<dbReference type="Proteomes" id="UP000663880">
    <property type="component" value="Unassembled WGS sequence"/>
</dbReference>
<feature type="domain" description="Kazal-like" evidence="1">
    <location>
        <begin position="63"/>
        <end position="111"/>
    </location>
</feature>
<dbReference type="SUPFAM" id="SSF100895">
    <property type="entry name" value="Kazal-type serine protease inhibitors"/>
    <property type="match status" value="1"/>
</dbReference>
<dbReference type="CDD" id="cd00104">
    <property type="entry name" value="KAZAL_FS"/>
    <property type="match status" value="1"/>
</dbReference>
<organism evidence="2 3">
    <name type="scientific">Pieris macdunnoughi</name>
    <dbReference type="NCBI Taxonomy" id="345717"/>
    <lineage>
        <taxon>Eukaryota</taxon>
        <taxon>Metazoa</taxon>
        <taxon>Ecdysozoa</taxon>
        <taxon>Arthropoda</taxon>
        <taxon>Hexapoda</taxon>
        <taxon>Insecta</taxon>
        <taxon>Pterygota</taxon>
        <taxon>Neoptera</taxon>
        <taxon>Endopterygota</taxon>
        <taxon>Lepidoptera</taxon>
        <taxon>Glossata</taxon>
        <taxon>Ditrysia</taxon>
        <taxon>Papilionoidea</taxon>
        <taxon>Pieridae</taxon>
        <taxon>Pierinae</taxon>
        <taxon>Pieris</taxon>
    </lineage>
</organism>
<gene>
    <name evidence="2" type="ORF">PMACD_LOCUS1683</name>
</gene>
<dbReference type="AlphaFoldDB" id="A0A821MEF2"/>
<evidence type="ECO:0000313" key="3">
    <source>
        <dbReference type="Proteomes" id="UP000663880"/>
    </source>
</evidence>
<dbReference type="InterPro" id="IPR002350">
    <property type="entry name" value="Kazal_dom"/>
</dbReference>
<reference evidence="2" key="1">
    <citation type="submission" date="2021-02" db="EMBL/GenBank/DDBJ databases">
        <authorList>
            <person name="Steward A R."/>
        </authorList>
    </citation>
    <scope>NUCLEOTIDE SEQUENCE</scope>
</reference>
<proteinExistence type="predicted"/>
<comment type="caution">
    <text evidence="2">The sequence shown here is derived from an EMBL/GenBank/DDBJ whole genome shotgun (WGS) entry which is preliminary data.</text>
</comment>
<dbReference type="PROSITE" id="PS51465">
    <property type="entry name" value="KAZAL_2"/>
    <property type="match status" value="1"/>
</dbReference>
<evidence type="ECO:0000313" key="2">
    <source>
        <dbReference type="EMBL" id="CAF4768397.1"/>
    </source>
</evidence>
<dbReference type="InterPro" id="IPR036058">
    <property type="entry name" value="Kazal_dom_sf"/>
</dbReference>
<evidence type="ECO:0000259" key="1">
    <source>
        <dbReference type="PROSITE" id="PS51465"/>
    </source>
</evidence>
<dbReference type="Gene3D" id="3.30.60.30">
    <property type="match status" value="1"/>
</dbReference>
<dbReference type="EMBL" id="CAJOBZ010000003">
    <property type="protein sequence ID" value="CAF4768397.1"/>
    <property type="molecule type" value="Genomic_DNA"/>
</dbReference>